<proteinExistence type="predicted"/>
<dbReference type="InterPro" id="IPR010373">
    <property type="entry name" value="DUF968"/>
</dbReference>
<name>A0A2S7IUJ3_9HYPH</name>
<dbReference type="OrthoDB" id="149299at2"/>
<evidence type="ECO:0000313" key="2">
    <source>
        <dbReference type="EMBL" id="PQA71669.1"/>
    </source>
</evidence>
<feature type="compositionally biased region" description="Basic and acidic residues" evidence="1">
    <location>
        <begin position="62"/>
        <end position="76"/>
    </location>
</feature>
<dbReference type="RefSeq" id="WP_104757447.1">
    <property type="nucleotide sequence ID" value="NZ_PTRC01000051.1"/>
</dbReference>
<feature type="region of interest" description="Disordered" evidence="1">
    <location>
        <begin position="62"/>
        <end position="91"/>
    </location>
</feature>
<comment type="caution">
    <text evidence="2">The sequence shown here is derived from an EMBL/GenBank/DDBJ whole genome shotgun (WGS) entry which is preliminary data.</text>
</comment>
<accession>A0A2S7IUJ3</accession>
<dbReference type="Proteomes" id="UP000238493">
    <property type="component" value="Unassembled WGS sequence"/>
</dbReference>
<organism evidence="2 3">
    <name type="scientific">Brucella oryzae</name>
    <dbReference type="NCBI Taxonomy" id="335286"/>
    <lineage>
        <taxon>Bacteria</taxon>
        <taxon>Pseudomonadati</taxon>
        <taxon>Pseudomonadota</taxon>
        <taxon>Alphaproteobacteria</taxon>
        <taxon>Hyphomicrobiales</taxon>
        <taxon>Brucellaceae</taxon>
        <taxon>Brucella/Ochrobactrum group</taxon>
        <taxon>Brucella</taxon>
    </lineage>
</organism>
<dbReference type="EMBL" id="PTRC01000051">
    <property type="protein sequence ID" value="PQA71669.1"/>
    <property type="molecule type" value="Genomic_DNA"/>
</dbReference>
<sequence>MAAAFRMPRYDTAFSLAPAKGKKRPRIENGKHLAWIRTLPCIITGQYGVEAAHIRYAAPHLGKRDTGKAEKPDDRWTVPLSPEMHREQHSMNEQDFWQKYKIDPCQVAMALHGVSGDDDAALVIIRNARTRP</sequence>
<protein>
    <recommendedName>
        <fullName evidence="4">DUF968 domain-containing protein</fullName>
    </recommendedName>
</protein>
<evidence type="ECO:0008006" key="4">
    <source>
        <dbReference type="Google" id="ProtNLM"/>
    </source>
</evidence>
<dbReference type="Pfam" id="PF06147">
    <property type="entry name" value="DUF968"/>
    <property type="match status" value="1"/>
</dbReference>
<evidence type="ECO:0000256" key="1">
    <source>
        <dbReference type="SAM" id="MobiDB-lite"/>
    </source>
</evidence>
<gene>
    <name evidence="2" type="ORF">C3731_20480</name>
</gene>
<dbReference type="AlphaFoldDB" id="A0A2S7IUJ3"/>
<keyword evidence="3" id="KW-1185">Reference proteome</keyword>
<reference evidence="2 3" key="1">
    <citation type="submission" date="2018-02" db="EMBL/GenBank/DDBJ databases">
        <title>Draft genome sequence of Ochrobactrum oryzae found in Brazil.</title>
        <authorList>
            <person name="Cerdeira L."/>
            <person name="Andrade F."/>
            <person name="Zacariotto T."/>
            <person name="Barbosa B."/>
            <person name="Santos S."/>
            <person name="Cassetari V."/>
            <person name="Lincopan N."/>
        </authorList>
    </citation>
    <scope>NUCLEOTIDE SEQUENCE [LARGE SCALE GENOMIC DNA]</scope>
    <source>
        <strain evidence="2 3">OA447</strain>
    </source>
</reference>
<evidence type="ECO:0000313" key="3">
    <source>
        <dbReference type="Proteomes" id="UP000238493"/>
    </source>
</evidence>